<reference evidence="1 2" key="1">
    <citation type="submission" date="2020-08" db="EMBL/GenBank/DDBJ databases">
        <title>Genomic Encyclopedia of Type Strains, Phase IV (KMG-IV): sequencing the most valuable type-strain genomes for metagenomic binning, comparative biology and taxonomic classification.</title>
        <authorList>
            <person name="Goeker M."/>
        </authorList>
    </citation>
    <scope>NUCLEOTIDE SEQUENCE [LARGE SCALE GENOMIC DNA]</scope>
    <source>
        <strain evidence="1 2">DSM 29007</strain>
    </source>
</reference>
<dbReference type="AlphaFoldDB" id="A0A841H4H4"/>
<organism evidence="1 2">
    <name type="scientific">Longimicrobium terrae</name>
    <dbReference type="NCBI Taxonomy" id="1639882"/>
    <lineage>
        <taxon>Bacteria</taxon>
        <taxon>Pseudomonadati</taxon>
        <taxon>Gemmatimonadota</taxon>
        <taxon>Longimicrobiia</taxon>
        <taxon>Longimicrobiales</taxon>
        <taxon>Longimicrobiaceae</taxon>
        <taxon>Longimicrobium</taxon>
    </lineage>
</organism>
<evidence type="ECO:0000313" key="1">
    <source>
        <dbReference type="EMBL" id="MBB6073125.1"/>
    </source>
</evidence>
<accession>A0A841H4H4</accession>
<comment type="caution">
    <text evidence="1">The sequence shown here is derived from an EMBL/GenBank/DDBJ whole genome shotgun (WGS) entry which is preliminary data.</text>
</comment>
<gene>
    <name evidence="1" type="ORF">HNQ61_004792</name>
</gene>
<protein>
    <submittedName>
        <fullName evidence="1">Uncharacterized protein</fullName>
    </submittedName>
</protein>
<dbReference type="RefSeq" id="WP_170035103.1">
    <property type="nucleotide sequence ID" value="NZ_JABDTL010000001.1"/>
</dbReference>
<proteinExistence type="predicted"/>
<evidence type="ECO:0000313" key="2">
    <source>
        <dbReference type="Proteomes" id="UP000582837"/>
    </source>
</evidence>
<keyword evidence="2" id="KW-1185">Reference proteome</keyword>
<dbReference type="Proteomes" id="UP000582837">
    <property type="component" value="Unassembled WGS sequence"/>
</dbReference>
<dbReference type="EMBL" id="JACHIA010000021">
    <property type="protein sequence ID" value="MBB6073125.1"/>
    <property type="molecule type" value="Genomic_DNA"/>
</dbReference>
<name>A0A841H4H4_9BACT</name>
<sequence length="128" mass="13996">MPPRKDAASVETLREAARTFVDATSLRQAARDIGMSPTGLRGFLDGADPYVKTERKLRAWYLRDAQRNVQAVSSEAANNALKLLVGHFAPEQGRGAMLDVLGVVEGRCVSTQTPIPAWIPALRTQYSE</sequence>